<keyword evidence="2" id="KW-1185">Reference proteome</keyword>
<name>A0A9D4LFK3_DREPO</name>
<sequence>MVGISYAPIDNPRIHKFTAAILAITSPATKTVLKNSADYNVIIVYTRFIPINSS</sequence>
<comment type="caution">
    <text evidence="1">The sequence shown here is derived from an EMBL/GenBank/DDBJ whole genome shotgun (WGS) entry which is preliminary data.</text>
</comment>
<gene>
    <name evidence="1" type="ORF">DPMN_099479</name>
</gene>
<reference evidence="1" key="1">
    <citation type="journal article" date="2019" name="bioRxiv">
        <title>The Genome of the Zebra Mussel, Dreissena polymorpha: A Resource for Invasive Species Research.</title>
        <authorList>
            <person name="McCartney M.A."/>
            <person name="Auch B."/>
            <person name="Kono T."/>
            <person name="Mallez S."/>
            <person name="Zhang Y."/>
            <person name="Obille A."/>
            <person name="Becker A."/>
            <person name="Abrahante J.E."/>
            <person name="Garbe J."/>
            <person name="Badalamenti J.P."/>
            <person name="Herman A."/>
            <person name="Mangelson H."/>
            <person name="Liachko I."/>
            <person name="Sullivan S."/>
            <person name="Sone E.D."/>
            <person name="Koren S."/>
            <person name="Silverstein K.A.T."/>
            <person name="Beckman K.B."/>
            <person name="Gohl D.M."/>
        </authorList>
    </citation>
    <scope>NUCLEOTIDE SEQUENCE</scope>
    <source>
        <strain evidence="1">Duluth1</strain>
        <tissue evidence="1">Whole animal</tissue>
    </source>
</reference>
<organism evidence="1 2">
    <name type="scientific">Dreissena polymorpha</name>
    <name type="common">Zebra mussel</name>
    <name type="synonym">Mytilus polymorpha</name>
    <dbReference type="NCBI Taxonomy" id="45954"/>
    <lineage>
        <taxon>Eukaryota</taxon>
        <taxon>Metazoa</taxon>
        <taxon>Spiralia</taxon>
        <taxon>Lophotrochozoa</taxon>
        <taxon>Mollusca</taxon>
        <taxon>Bivalvia</taxon>
        <taxon>Autobranchia</taxon>
        <taxon>Heteroconchia</taxon>
        <taxon>Euheterodonta</taxon>
        <taxon>Imparidentia</taxon>
        <taxon>Neoheterodontei</taxon>
        <taxon>Myida</taxon>
        <taxon>Dreissenoidea</taxon>
        <taxon>Dreissenidae</taxon>
        <taxon>Dreissena</taxon>
    </lineage>
</organism>
<dbReference type="AlphaFoldDB" id="A0A9D4LFK3"/>
<protein>
    <submittedName>
        <fullName evidence="1">Uncharacterized protein</fullName>
    </submittedName>
</protein>
<dbReference type="EMBL" id="JAIWYP010000003">
    <property type="protein sequence ID" value="KAH3856884.1"/>
    <property type="molecule type" value="Genomic_DNA"/>
</dbReference>
<reference evidence="1" key="2">
    <citation type="submission" date="2020-11" db="EMBL/GenBank/DDBJ databases">
        <authorList>
            <person name="McCartney M.A."/>
            <person name="Auch B."/>
            <person name="Kono T."/>
            <person name="Mallez S."/>
            <person name="Becker A."/>
            <person name="Gohl D.M."/>
            <person name="Silverstein K.A.T."/>
            <person name="Koren S."/>
            <person name="Bechman K.B."/>
            <person name="Herman A."/>
            <person name="Abrahante J.E."/>
            <person name="Garbe J."/>
        </authorList>
    </citation>
    <scope>NUCLEOTIDE SEQUENCE</scope>
    <source>
        <strain evidence="1">Duluth1</strain>
        <tissue evidence="1">Whole animal</tissue>
    </source>
</reference>
<proteinExistence type="predicted"/>
<accession>A0A9D4LFK3</accession>
<evidence type="ECO:0000313" key="1">
    <source>
        <dbReference type="EMBL" id="KAH3856884.1"/>
    </source>
</evidence>
<evidence type="ECO:0000313" key="2">
    <source>
        <dbReference type="Proteomes" id="UP000828390"/>
    </source>
</evidence>
<dbReference type="Proteomes" id="UP000828390">
    <property type="component" value="Unassembled WGS sequence"/>
</dbReference>